<sequence length="137" mass="15413">MGRFDEIIKLKMKLSLDDARLFRRSRSLTPTSGIGEYGLRSLPIVPSNSVSFPGEDKFRENFSTSSAWRYSLSNLFRHCCRSLSHFFLLSNRDTGRLTSNGLVLLASVLQPLTTNWLLYTLCTEEYSCTSSGSPQCG</sequence>
<proteinExistence type="predicted"/>
<dbReference type="WBParaSite" id="TMUE_2000010036.1">
    <property type="protein sequence ID" value="TMUE_2000010036.1"/>
    <property type="gene ID" value="WBGene00300820"/>
</dbReference>
<dbReference type="WBParaSite" id="TMUE_0000000083.1">
    <property type="protein sequence ID" value="TMUE_0000000083.1"/>
    <property type="gene ID" value="WBGene00296031"/>
</dbReference>
<evidence type="ECO:0000313" key="2">
    <source>
        <dbReference type="WBParaSite" id="TMUE_0000000083.1"/>
    </source>
</evidence>
<keyword evidence="1" id="KW-1185">Reference proteome</keyword>
<dbReference type="AlphaFoldDB" id="A0A5S6QRQ7"/>
<organism evidence="1 3">
    <name type="scientific">Trichuris muris</name>
    <name type="common">Mouse whipworm</name>
    <dbReference type="NCBI Taxonomy" id="70415"/>
    <lineage>
        <taxon>Eukaryota</taxon>
        <taxon>Metazoa</taxon>
        <taxon>Ecdysozoa</taxon>
        <taxon>Nematoda</taxon>
        <taxon>Enoplea</taxon>
        <taxon>Dorylaimia</taxon>
        <taxon>Trichinellida</taxon>
        <taxon>Trichuridae</taxon>
        <taxon>Trichuris</taxon>
    </lineage>
</organism>
<accession>A0A5S6QRQ7</accession>
<evidence type="ECO:0000313" key="1">
    <source>
        <dbReference type="Proteomes" id="UP000046395"/>
    </source>
</evidence>
<reference evidence="1" key="2">
    <citation type="submission" date="2014-03" db="EMBL/GenBank/DDBJ databases">
        <title>The whipworm genome and dual-species transcriptomics of an intimate host-pathogen interaction.</title>
        <authorList>
            <person name="Foth B.J."/>
            <person name="Tsai I.J."/>
            <person name="Reid A.J."/>
            <person name="Bancroft A.J."/>
            <person name="Nichol S."/>
            <person name="Tracey A."/>
            <person name="Holroyd N."/>
            <person name="Cotton J.A."/>
            <person name="Stanley E.J."/>
            <person name="Zarowiecki M."/>
            <person name="Liu J.Z."/>
            <person name="Huckvale T."/>
            <person name="Cooper P.J."/>
            <person name="Grencis R.K."/>
            <person name="Berriman M."/>
        </authorList>
    </citation>
    <scope>NUCLEOTIDE SEQUENCE [LARGE SCALE GENOMIC DNA]</scope>
    <source>
        <strain evidence="1">Edinburgh</strain>
    </source>
</reference>
<reference evidence="1" key="1">
    <citation type="submission" date="2013-11" db="EMBL/GenBank/DDBJ databases">
        <authorList>
            <person name="Aslett M."/>
        </authorList>
    </citation>
    <scope>NUCLEOTIDE SEQUENCE [LARGE SCALE GENOMIC DNA]</scope>
    <source>
        <strain evidence="1">Edinburgh</strain>
    </source>
</reference>
<dbReference type="Proteomes" id="UP000046395">
    <property type="component" value="Unassembled WGS sequence"/>
</dbReference>
<name>A0A5S6QRQ7_TRIMR</name>
<protein>
    <submittedName>
        <fullName evidence="2 3">Uncharacterized protein</fullName>
    </submittedName>
</protein>
<reference evidence="2 3" key="3">
    <citation type="submission" date="2019-12" db="UniProtKB">
        <authorList>
            <consortium name="WormBaseParasite"/>
        </authorList>
    </citation>
    <scope>IDENTIFICATION</scope>
</reference>
<evidence type="ECO:0000313" key="3">
    <source>
        <dbReference type="WBParaSite" id="TMUE_2000010036.1"/>
    </source>
</evidence>